<dbReference type="InterPro" id="IPR002925">
    <property type="entry name" value="Dienelactn_hydro"/>
</dbReference>
<name>A0A6P0HQZ4_9ACTN</name>
<evidence type="ECO:0000259" key="1">
    <source>
        <dbReference type="Pfam" id="PF01738"/>
    </source>
</evidence>
<dbReference type="EMBL" id="JAAGXA010000022">
    <property type="protein sequence ID" value="NEN80504.1"/>
    <property type="molecule type" value="Genomic_DNA"/>
</dbReference>
<keyword evidence="2" id="KW-0378">Hydrolase</keyword>
<evidence type="ECO:0000313" key="3">
    <source>
        <dbReference type="Proteomes" id="UP000468687"/>
    </source>
</evidence>
<reference evidence="2 3" key="1">
    <citation type="journal article" date="2014" name="Int. J. Syst. Evol. Microbiol.">
        <title>Nocardioides zeae sp. nov., isolated from the stem of Zea mays.</title>
        <authorList>
            <person name="Glaeser S.P."/>
            <person name="McInroy J.A."/>
            <person name="Busse H.J."/>
            <person name="Kampfer P."/>
        </authorList>
    </citation>
    <scope>NUCLEOTIDE SEQUENCE [LARGE SCALE GENOMIC DNA]</scope>
    <source>
        <strain evidence="2 3">JCM 30728</strain>
    </source>
</reference>
<dbReference type="Pfam" id="PF01738">
    <property type="entry name" value="DLH"/>
    <property type="match status" value="1"/>
</dbReference>
<sequence length="196" mass="20386">MATVVLFHHAQGLTEGVRAFAGLLRDGGHEVHTPDLFDGRTFDDLVTGVGHVGEIGFPALLQRGAAAVEALPEEVVYAGFSLGVLPAQMLAQGRAGARGAVLMEACVPPSEFGPGWPEGLPVQVHGMSDDPFFAGEGDLDVARALTEQEPGGELFLYPGDAHLFADPTLPSYDAAAAALLLERVLGFLGGLDALDD</sequence>
<feature type="domain" description="Dienelactone hydrolase" evidence="1">
    <location>
        <begin position="3"/>
        <end position="189"/>
    </location>
</feature>
<accession>A0A6P0HQZ4</accession>
<dbReference type="PANTHER" id="PTHR46623">
    <property type="entry name" value="CARBOXYMETHYLENEBUTENOLIDASE-RELATED"/>
    <property type="match status" value="1"/>
</dbReference>
<dbReference type="AlphaFoldDB" id="A0A6P0HQZ4"/>
<dbReference type="InterPro" id="IPR051049">
    <property type="entry name" value="Dienelactone_hydrolase-like"/>
</dbReference>
<organism evidence="2 3">
    <name type="scientific">Nocardioides zeae</name>
    <dbReference type="NCBI Taxonomy" id="1457234"/>
    <lineage>
        <taxon>Bacteria</taxon>
        <taxon>Bacillati</taxon>
        <taxon>Actinomycetota</taxon>
        <taxon>Actinomycetes</taxon>
        <taxon>Propionibacteriales</taxon>
        <taxon>Nocardioidaceae</taxon>
        <taxon>Nocardioides</taxon>
    </lineage>
</organism>
<dbReference type="InterPro" id="IPR029058">
    <property type="entry name" value="AB_hydrolase_fold"/>
</dbReference>
<dbReference type="Gene3D" id="3.40.50.1820">
    <property type="entry name" value="alpha/beta hydrolase"/>
    <property type="match status" value="1"/>
</dbReference>
<dbReference type="GO" id="GO:0016787">
    <property type="term" value="F:hydrolase activity"/>
    <property type="evidence" value="ECO:0007669"/>
    <property type="project" value="UniProtKB-KW"/>
</dbReference>
<dbReference type="Proteomes" id="UP000468687">
    <property type="component" value="Unassembled WGS sequence"/>
</dbReference>
<comment type="caution">
    <text evidence="2">The sequence shown here is derived from an EMBL/GenBank/DDBJ whole genome shotgun (WGS) entry which is preliminary data.</text>
</comment>
<evidence type="ECO:0000313" key="2">
    <source>
        <dbReference type="EMBL" id="NEN80504.1"/>
    </source>
</evidence>
<protein>
    <submittedName>
        <fullName evidence="2">Dienelactone hydrolase</fullName>
    </submittedName>
</protein>
<dbReference type="SUPFAM" id="SSF53474">
    <property type="entry name" value="alpha/beta-Hydrolases"/>
    <property type="match status" value="1"/>
</dbReference>
<dbReference type="PANTHER" id="PTHR46623:SF6">
    <property type="entry name" value="ALPHA_BETA-HYDROLASES SUPERFAMILY PROTEIN"/>
    <property type="match status" value="1"/>
</dbReference>
<keyword evidence="3" id="KW-1185">Reference proteome</keyword>
<proteinExistence type="predicted"/>
<gene>
    <name evidence="2" type="ORF">G3T38_19825</name>
</gene>